<reference evidence="1" key="1">
    <citation type="submission" date="2014-11" db="EMBL/GenBank/DDBJ databases">
        <authorList>
            <person name="Amaro Gonzalez C."/>
        </authorList>
    </citation>
    <scope>NUCLEOTIDE SEQUENCE</scope>
</reference>
<dbReference type="AlphaFoldDB" id="A0A0E9P969"/>
<dbReference type="EMBL" id="GBXM01107770">
    <property type="protein sequence ID" value="JAH00807.1"/>
    <property type="molecule type" value="Transcribed_RNA"/>
</dbReference>
<protein>
    <submittedName>
        <fullName evidence="1">Uncharacterized protein</fullName>
    </submittedName>
</protein>
<name>A0A0E9P969_ANGAN</name>
<sequence>MASGFSWSQRAGLLSPYRLTKTL</sequence>
<organism evidence="1">
    <name type="scientific">Anguilla anguilla</name>
    <name type="common">European freshwater eel</name>
    <name type="synonym">Muraena anguilla</name>
    <dbReference type="NCBI Taxonomy" id="7936"/>
    <lineage>
        <taxon>Eukaryota</taxon>
        <taxon>Metazoa</taxon>
        <taxon>Chordata</taxon>
        <taxon>Craniata</taxon>
        <taxon>Vertebrata</taxon>
        <taxon>Euteleostomi</taxon>
        <taxon>Actinopterygii</taxon>
        <taxon>Neopterygii</taxon>
        <taxon>Teleostei</taxon>
        <taxon>Anguilliformes</taxon>
        <taxon>Anguillidae</taxon>
        <taxon>Anguilla</taxon>
    </lineage>
</organism>
<reference evidence="1" key="2">
    <citation type="journal article" date="2015" name="Fish Shellfish Immunol.">
        <title>Early steps in the European eel (Anguilla anguilla)-Vibrio vulnificus interaction in the gills: Role of the RtxA13 toxin.</title>
        <authorList>
            <person name="Callol A."/>
            <person name="Pajuelo D."/>
            <person name="Ebbesson L."/>
            <person name="Teles M."/>
            <person name="MacKenzie S."/>
            <person name="Amaro C."/>
        </authorList>
    </citation>
    <scope>NUCLEOTIDE SEQUENCE</scope>
</reference>
<accession>A0A0E9P969</accession>
<evidence type="ECO:0000313" key="1">
    <source>
        <dbReference type="EMBL" id="JAH00807.1"/>
    </source>
</evidence>
<proteinExistence type="predicted"/>